<reference evidence="2 3" key="1">
    <citation type="submission" date="2024-09" db="EMBL/GenBank/DDBJ databases">
        <authorList>
            <person name="Sun Q."/>
            <person name="Mori K."/>
        </authorList>
    </citation>
    <scope>NUCLEOTIDE SEQUENCE [LARGE SCALE GENOMIC DNA]</scope>
    <source>
        <strain evidence="2 3">TBRC 3947</strain>
    </source>
</reference>
<dbReference type="RefSeq" id="WP_377250530.1">
    <property type="nucleotide sequence ID" value="NZ_JBHLUH010000018.1"/>
</dbReference>
<name>A0ABV6M1Y2_9ACTN</name>
<evidence type="ECO:0000256" key="1">
    <source>
        <dbReference type="SAM" id="Phobius"/>
    </source>
</evidence>
<evidence type="ECO:0000313" key="3">
    <source>
        <dbReference type="Proteomes" id="UP001589867"/>
    </source>
</evidence>
<dbReference type="Proteomes" id="UP001589867">
    <property type="component" value="Unassembled WGS sequence"/>
</dbReference>
<keyword evidence="1" id="KW-0812">Transmembrane</keyword>
<keyword evidence="1" id="KW-1133">Transmembrane helix</keyword>
<comment type="caution">
    <text evidence="2">The sequence shown here is derived from an EMBL/GenBank/DDBJ whole genome shotgun (WGS) entry which is preliminary data.</text>
</comment>
<evidence type="ECO:0000313" key="2">
    <source>
        <dbReference type="EMBL" id="MFC0528668.1"/>
    </source>
</evidence>
<proteinExistence type="predicted"/>
<organism evidence="2 3">
    <name type="scientific">Phytohabitans kaempferiae</name>
    <dbReference type="NCBI Taxonomy" id="1620943"/>
    <lineage>
        <taxon>Bacteria</taxon>
        <taxon>Bacillati</taxon>
        <taxon>Actinomycetota</taxon>
        <taxon>Actinomycetes</taxon>
        <taxon>Micromonosporales</taxon>
        <taxon>Micromonosporaceae</taxon>
    </lineage>
</organism>
<keyword evidence="1" id="KW-0472">Membrane</keyword>
<sequence>MTDGSAFTDWLMSDNWQDYRQQRAIRSLGDEVSSLSSSLYTQQRESSRLRSELSKLQGSVEARLSRLIRSFDAFVELSDLRVTLAMFDPPALVRHRTRLLVAAASQDQPPPAAGFADVPGYWLAPAATALGALLRDEDAEEPLTLALERDAGRTALLITLTATAAGRADLSAAWLPKALGPLPAGEPVTRAVRALWTSAAAGVFGPDGLALVGKRLAGLVDGVDPERERTTAEAWRARIGTLPATVTRPQSILEPVPDAEKALAAGARLAALRELCAGTGGPAAPEAATDSPDPYSLAAVLRALVDEGTDEEAPLLRRSAELRAVIEDREYTDVEQWAAPLKPPLELLLDDAFLPDGSPLARMARTASARWLLPAAERLATEAATDPPREATTAIERTAVRVRAGTTPQGLDAVRDALAARYAGEPVPDKAAIACLAAGALLCVSLVAWPNALAVIATLAGAVLLLTGAVRWWQGRQRNAERQERLAANVNSAEQRAGRAAAELDDLRGRLVAAGQRAADDLAAIRNAVGVP</sequence>
<gene>
    <name evidence="2" type="ORF">ACFFIA_13445</name>
</gene>
<dbReference type="EMBL" id="JBHLUH010000018">
    <property type="protein sequence ID" value="MFC0528668.1"/>
    <property type="molecule type" value="Genomic_DNA"/>
</dbReference>
<protein>
    <submittedName>
        <fullName evidence="2">Uncharacterized protein</fullName>
    </submittedName>
</protein>
<feature type="transmembrane region" description="Helical" evidence="1">
    <location>
        <begin position="455"/>
        <end position="473"/>
    </location>
</feature>
<keyword evidence="3" id="KW-1185">Reference proteome</keyword>
<accession>A0ABV6M1Y2</accession>